<keyword evidence="2 4" id="KW-0863">Zinc-finger</keyword>
<dbReference type="PANTHER" id="PTHR39490">
    <property type="entry name" value="ARRESTIN DOMAIN-CONTAINING PROTEIN D"/>
    <property type="match status" value="1"/>
</dbReference>
<dbReference type="PANTHER" id="PTHR39490:SF8">
    <property type="entry name" value="ZINC FINGER FYVE DOMAIN-CONTAINING PROTEIN 21"/>
    <property type="match status" value="1"/>
</dbReference>
<keyword evidence="3" id="KW-0862">Zinc</keyword>
<evidence type="ECO:0000256" key="3">
    <source>
        <dbReference type="ARBA" id="ARBA00022833"/>
    </source>
</evidence>
<feature type="region of interest" description="Disordered" evidence="6">
    <location>
        <begin position="1"/>
        <end position="34"/>
    </location>
</feature>
<dbReference type="EMBL" id="LXWW01000022">
    <property type="protein sequence ID" value="OAO17668.1"/>
    <property type="molecule type" value="Genomic_DNA"/>
</dbReference>
<name>A0A196SKU5_BLAHN</name>
<dbReference type="PROSITE" id="PS50178">
    <property type="entry name" value="ZF_FYVE"/>
    <property type="match status" value="1"/>
</dbReference>
<protein>
    <submittedName>
        <fullName evidence="8">Zinc finger protein</fullName>
    </submittedName>
</protein>
<dbReference type="InterPro" id="IPR052113">
    <property type="entry name" value="FYVE-type_Zinc_Finger"/>
</dbReference>
<dbReference type="SUPFAM" id="SSF57903">
    <property type="entry name" value="FYVE/PHD zinc finger"/>
    <property type="match status" value="1"/>
</dbReference>
<proteinExistence type="predicted"/>
<accession>A0A196SKU5</accession>
<feature type="compositionally biased region" description="Polar residues" evidence="6">
    <location>
        <begin position="20"/>
        <end position="31"/>
    </location>
</feature>
<evidence type="ECO:0000259" key="7">
    <source>
        <dbReference type="PROSITE" id="PS50178"/>
    </source>
</evidence>
<dbReference type="Proteomes" id="UP000078348">
    <property type="component" value="Unassembled WGS sequence"/>
</dbReference>
<dbReference type="InterPro" id="IPR000306">
    <property type="entry name" value="Znf_FYVE"/>
</dbReference>
<organism evidence="8 9">
    <name type="scientific">Blastocystis sp. subtype 1 (strain ATCC 50177 / NandII)</name>
    <dbReference type="NCBI Taxonomy" id="478820"/>
    <lineage>
        <taxon>Eukaryota</taxon>
        <taxon>Sar</taxon>
        <taxon>Stramenopiles</taxon>
        <taxon>Bigyra</taxon>
        <taxon>Opalozoa</taxon>
        <taxon>Opalinata</taxon>
        <taxon>Blastocystidae</taxon>
        <taxon>Blastocystis</taxon>
    </lineage>
</organism>
<feature type="coiled-coil region" evidence="5">
    <location>
        <begin position="37"/>
        <end position="92"/>
    </location>
</feature>
<dbReference type="Gene3D" id="3.30.40.10">
    <property type="entry name" value="Zinc/RING finger domain, C3HC4 (zinc finger)"/>
    <property type="match status" value="1"/>
</dbReference>
<dbReference type="InterPro" id="IPR013083">
    <property type="entry name" value="Znf_RING/FYVE/PHD"/>
</dbReference>
<dbReference type="Pfam" id="PF01363">
    <property type="entry name" value="FYVE"/>
    <property type="match status" value="1"/>
</dbReference>
<comment type="caution">
    <text evidence="8">The sequence shown here is derived from an EMBL/GenBank/DDBJ whole genome shotgun (WGS) entry which is preliminary data.</text>
</comment>
<keyword evidence="9" id="KW-1185">Reference proteome</keyword>
<gene>
    <name evidence="8" type="ORF">AV274_0610</name>
</gene>
<dbReference type="SMART" id="SM00064">
    <property type="entry name" value="FYVE"/>
    <property type="match status" value="1"/>
</dbReference>
<evidence type="ECO:0000256" key="5">
    <source>
        <dbReference type="SAM" id="Coils"/>
    </source>
</evidence>
<dbReference type="STRING" id="478820.A0A196SKU5"/>
<dbReference type="AlphaFoldDB" id="A0A196SKU5"/>
<reference evidence="8 9" key="1">
    <citation type="submission" date="2016-05" db="EMBL/GenBank/DDBJ databases">
        <title>Nuclear genome of Blastocystis sp. subtype 1 NandII.</title>
        <authorList>
            <person name="Gentekaki E."/>
            <person name="Curtis B."/>
            <person name="Stairs C."/>
            <person name="Eme L."/>
            <person name="Herman E."/>
            <person name="Klimes V."/>
            <person name="Arias M.C."/>
            <person name="Elias M."/>
            <person name="Hilliou F."/>
            <person name="Klute M."/>
            <person name="Malik S.-B."/>
            <person name="Pightling A."/>
            <person name="Rachubinski R."/>
            <person name="Salas D."/>
            <person name="Schlacht A."/>
            <person name="Suga H."/>
            <person name="Archibald J."/>
            <person name="Ball S.G."/>
            <person name="Clark G."/>
            <person name="Dacks J."/>
            <person name="Van Der Giezen M."/>
            <person name="Tsaousis A."/>
            <person name="Roger A."/>
        </authorList>
    </citation>
    <scope>NUCLEOTIDE SEQUENCE [LARGE SCALE GENOMIC DNA]</scope>
    <source>
        <strain evidence="9">ATCC 50177 / NandII</strain>
    </source>
</reference>
<sequence>MSATTPIPSNLENPPEESNGVVSPTDSQSDPYSAFSREDLIKSIRRLEKKNIELLSTIREQESHIQEAREEVDALKVEKAKLELSYETLLHKAQNEPSMDVPYRESMDTLSEAIATSIRHSSVEDRQIKCISKLKSRVSGMDSIIQKHALLINNQEEALSSLCNLVSRVFDTIDEKDRTDEQDLLYQEFQLAYLQNDNSDVENVLDVDPYPTRGSSIPFSPLPTTPRATDDADFSLASFLQYVSATMISPSFQNESLALSDKAVSEIRAFVSSFLDGITAILQSRVQKGKWVTNDSVHNCGNCKRCFSISRRKHHCRWCGRVFCGDCSRHRVRWAFLGRNQRLCDNCYCVYVNLPLSLHELFSSH</sequence>
<feature type="domain" description="FYVE-type" evidence="7">
    <location>
        <begin position="294"/>
        <end position="348"/>
    </location>
</feature>
<evidence type="ECO:0000256" key="4">
    <source>
        <dbReference type="PROSITE-ProRule" id="PRU00091"/>
    </source>
</evidence>
<evidence type="ECO:0000256" key="1">
    <source>
        <dbReference type="ARBA" id="ARBA00022723"/>
    </source>
</evidence>
<dbReference type="InterPro" id="IPR011011">
    <property type="entry name" value="Znf_FYVE_PHD"/>
</dbReference>
<keyword evidence="5" id="KW-0175">Coiled coil</keyword>
<feature type="compositionally biased region" description="Polar residues" evidence="6">
    <location>
        <begin position="1"/>
        <end position="12"/>
    </location>
</feature>
<evidence type="ECO:0000313" key="9">
    <source>
        <dbReference type="Proteomes" id="UP000078348"/>
    </source>
</evidence>
<evidence type="ECO:0000256" key="6">
    <source>
        <dbReference type="SAM" id="MobiDB-lite"/>
    </source>
</evidence>
<evidence type="ECO:0000256" key="2">
    <source>
        <dbReference type="ARBA" id="ARBA00022771"/>
    </source>
</evidence>
<dbReference type="OrthoDB" id="660555at2759"/>
<keyword evidence="1" id="KW-0479">Metal-binding</keyword>
<dbReference type="GO" id="GO:0008270">
    <property type="term" value="F:zinc ion binding"/>
    <property type="evidence" value="ECO:0007669"/>
    <property type="project" value="UniProtKB-KW"/>
</dbReference>
<evidence type="ECO:0000313" key="8">
    <source>
        <dbReference type="EMBL" id="OAO17668.1"/>
    </source>
</evidence>
<dbReference type="InterPro" id="IPR017455">
    <property type="entry name" value="Znf_FYVE-rel"/>
</dbReference>